<evidence type="ECO:0000313" key="4">
    <source>
        <dbReference type="Proteomes" id="UP001213799"/>
    </source>
</evidence>
<dbReference type="AlphaFoldDB" id="A0AAD6GS53"/>
<reference evidence="3" key="1">
    <citation type="journal article" date="2023" name="IMA Fungus">
        <title>Comparative genomic study of the Penicillium genus elucidates a diverse pangenome and 15 lateral gene transfer events.</title>
        <authorList>
            <person name="Petersen C."/>
            <person name="Sorensen T."/>
            <person name="Nielsen M.R."/>
            <person name="Sondergaard T.E."/>
            <person name="Sorensen J.L."/>
            <person name="Fitzpatrick D.A."/>
            <person name="Frisvad J.C."/>
            <person name="Nielsen K.L."/>
        </authorList>
    </citation>
    <scope>NUCLEOTIDE SEQUENCE</scope>
    <source>
        <strain evidence="3">IBT 12815</strain>
    </source>
</reference>
<comment type="caution">
    <text evidence="3">The sequence shown here is derived from an EMBL/GenBank/DDBJ whole genome shotgun (WGS) entry which is preliminary data.</text>
</comment>
<name>A0AAD6GS53_9EURO</name>
<evidence type="ECO:0000256" key="1">
    <source>
        <dbReference type="SAM" id="MobiDB-lite"/>
    </source>
</evidence>
<dbReference type="GeneID" id="81593160"/>
<feature type="chain" id="PRO_5041947623" description="Secreted protein" evidence="2">
    <location>
        <begin position="25"/>
        <end position="155"/>
    </location>
</feature>
<proteinExistence type="predicted"/>
<evidence type="ECO:0008006" key="5">
    <source>
        <dbReference type="Google" id="ProtNLM"/>
    </source>
</evidence>
<accession>A0AAD6GS53</accession>
<evidence type="ECO:0000256" key="2">
    <source>
        <dbReference type="SAM" id="SignalP"/>
    </source>
</evidence>
<keyword evidence="2" id="KW-0732">Signal</keyword>
<evidence type="ECO:0000313" key="3">
    <source>
        <dbReference type="EMBL" id="KAJ5589186.1"/>
    </source>
</evidence>
<reference evidence="3" key="2">
    <citation type="submission" date="2023-01" db="EMBL/GenBank/DDBJ databases">
        <authorList>
            <person name="Petersen C."/>
        </authorList>
    </citation>
    <scope>NUCLEOTIDE SEQUENCE</scope>
    <source>
        <strain evidence="3">IBT 12815</strain>
    </source>
</reference>
<feature type="signal peptide" evidence="2">
    <location>
        <begin position="1"/>
        <end position="24"/>
    </location>
</feature>
<organism evidence="3 4">
    <name type="scientific">Penicillium hordei</name>
    <dbReference type="NCBI Taxonomy" id="40994"/>
    <lineage>
        <taxon>Eukaryota</taxon>
        <taxon>Fungi</taxon>
        <taxon>Dikarya</taxon>
        <taxon>Ascomycota</taxon>
        <taxon>Pezizomycotina</taxon>
        <taxon>Eurotiomycetes</taxon>
        <taxon>Eurotiomycetidae</taxon>
        <taxon>Eurotiales</taxon>
        <taxon>Aspergillaceae</taxon>
        <taxon>Penicillium</taxon>
    </lineage>
</organism>
<feature type="compositionally biased region" description="Basic and acidic residues" evidence="1">
    <location>
        <begin position="129"/>
        <end position="155"/>
    </location>
</feature>
<protein>
    <recommendedName>
        <fullName evidence="5">Secreted protein</fullName>
    </recommendedName>
</protein>
<keyword evidence="4" id="KW-1185">Reference proteome</keyword>
<feature type="region of interest" description="Disordered" evidence="1">
    <location>
        <begin position="126"/>
        <end position="155"/>
    </location>
</feature>
<dbReference type="EMBL" id="JAQJAE010000006">
    <property type="protein sequence ID" value="KAJ5589186.1"/>
    <property type="molecule type" value="Genomic_DNA"/>
</dbReference>
<gene>
    <name evidence="3" type="ORF">N7537_011864</name>
</gene>
<dbReference type="RefSeq" id="XP_056748205.1">
    <property type="nucleotide sequence ID" value="XM_056902918.1"/>
</dbReference>
<sequence>MRRSSAVLPLTTLIPSALVRVSACLPAIPTRAPIRRVLVARPFLQRTEAVLESPLYGADVCVHRAVVDRSIHRVERRQRCALNVPVSAERVVQAYTDVAGGDARGEVGGFDGHDIEVAAFDDGVTFRSSRGEGQRGEEGEHADNGDEELHPRCGG</sequence>
<dbReference type="Proteomes" id="UP001213799">
    <property type="component" value="Unassembled WGS sequence"/>
</dbReference>